<gene>
    <name evidence="1" type="ORF">DIJ64_07260</name>
</gene>
<dbReference type="AlphaFoldDB" id="A0AAD0KS88"/>
<protein>
    <submittedName>
        <fullName evidence="1">Uncharacterized protein</fullName>
    </submittedName>
</protein>
<evidence type="ECO:0000313" key="2">
    <source>
        <dbReference type="Proteomes" id="UP000249682"/>
    </source>
</evidence>
<sequence>MHLPQDVECICRKMSLVVPAMGFQLVTRKLNVLTITYNSAAHMSDQGVLVAQRFLTAWALNRVNSFIG</sequence>
<reference evidence="1 2" key="1">
    <citation type="submission" date="2018-05" db="EMBL/GenBank/DDBJ databases">
        <title>Evolution of small genomes with special reference to Mycobacterium leprae.</title>
        <authorList>
            <person name="Mohanty P.S."/>
            <person name="Bansal A.K."/>
            <person name="Gupta U.D."/>
            <person name="Naaz F."/>
            <person name="Dwivedi V.D."/>
            <person name="Singh H."/>
            <person name="Gupta G."/>
            <person name="Sharma S."/>
            <person name="Arora M."/>
        </authorList>
    </citation>
    <scope>NUCLEOTIDE SEQUENCE [LARGE SCALE GENOMIC DNA]</scope>
    <source>
        <strain evidence="1 2">MRHRU-235-G</strain>
    </source>
</reference>
<proteinExistence type="predicted"/>
<dbReference type="EMBL" id="CP029543">
    <property type="protein sequence ID" value="AWV47939.1"/>
    <property type="molecule type" value="Genomic_DNA"/>
</dbReference>
<evidence type="ECO:0000313" key="1">
    <source>
        <dbReference type="EMBL" id="AWV47939.1"/>
    </source>
</evidence>
<accession>A0AAD0KS88</accession>
<name>A0AAD0KS88_MYCLR</name>
<organism evidence="1 2">
    <name type="scientific">Mycobacterium leprae</name>
    <dbReference type="NCBI Taxonomy" id="1769"/>
    <lineage>
        <taxon>Bacteria</taxon>
        <taxon>Bacillati</taxon>
        <taxon>Actinomycetota</taxon>
        <taxon>Actinomycetes</taxon>
        <taxon>Mycobacteriales</taxon>
        <taxon>Mycobacteriaceae</taxon>
        <taxon>Mycobacterium</taxon>
    </lineage>
</organism>
<dbReference type="Proteomes" id="UP000249682">
    <property type="component" value="Chromosome"/>
</dbReference>